<evidence type="ECO:0000313" key="3">
    <source>
        <dbReference type="Proteomes" id="UP001305414"/>
    </source>
</evidence>
<dbReference type="AlphaFoldDB" id="A0AAN7UJS9"/>
<protein>
    <submittedName>
        <fullName evidence="2">Uncharacterized protein</fullName>
    </submittedName>
</protein>
<evidence type="ECO:0000313" key="2">
    <source>
        <dbReference type="EMBL" id="KAK5627421.1"/>
    </source>
</evidence>
<accession>A0AAN7UJS9</accession>
<name>A0AAN7UJS9_9PEZI</name>
<keyword evidence="3" id="KW-1185">Reference proteome</keyword>
<sequence>MARHHVSSHKAVKAVLRSDCDVSTSSCSSVQEHHVAEYLIQIVQAIVASKPSKQRKDSCTTAHRLRSHHDNTHARQCHQCPPE</sequence>
<evidence type="ECO:0000256" key="1">
    <source>
        <dbReference type="SAM" id="MobiDB-lite"/>
    </source>
</evidence>
<comment type="caution">
    <text evidence="2">The sequence shown here is derived from an EMBL/GenBank/DDBJ whole genome shotgun (WGS) entry which is preliminary data.</text>
</comment>
<proteinExistence type="predicted"/>
<dbReference type="EMBL" id="JAWHQM010000005">
    <property type="protein sequence ID" value="KAK5627421.1"/>
    <property type="molecule type" value="Genomic_DNA"/>
</dbReference>
<reference evidence="2 3" key="1">
    <citation type="submission" date="2023-10" db="EMBL/GenBank/DDBJ databases">
        <title>Draft genome sequence of Xylaria bambusicola isolate GMP-LS, the root and basal stem rot pathogen of sugarcane in Indonesia.</title>
        <authorList>
            <person name="Selvaraj P."/>
            <person name="Muralishankar V."/>
            <person name="Muruganantham S."/>
            <person name="Sp S."/>
            <person name="Haryani S."/>
            <person name="Lau K.J.X."/>
            <person name="Naqvi N.I."/>
        </authorList>
    </citation>
    <scope>NUCLEOTIDE SEQUENCE [LARGE SCALE GENOMIC DNA]</scope>
    <source>
        <strain evidence="2">GMP-LS</strain>
    </source>
</reference>
<gene>
    <name evidence="2" type="ORF">RRF57_003136</name>
</gene>
<organism evidence="2 3">
    <name type="scientific">Xylaria bambusicola</name>
    <dbReference type="NCBI Taxonomy" id="326684"/>
    <lineage>
        <taxon>Eukaryota</taxon>
        <taxon>Fungi</taxon>
        <taxon>Dikarya</taxon>
        <taxon>Ascomycota</taxon>
        <taxon>Pezizomycotina</taxon>
        <taxon>Sordariomycetes</taxon>
        <taxon>Xylariomycetidae</taxon>
        <taxon>Xylariales</taxon>
        <taxon>Xylariaceae</taxon>
        <taxon>Xylaria</taxon>
    </lineage>
</organism>
<feature type="region of interest" description="Disordered" evidence="1">
    <location>
        <begin position="51"/>
        <end position="83"/>
    </location>
</feature>
<dbReference type="Proteomes" id="UP001305414">
    <property type="component" value="Unassembled WGS sequence"/>
</dbReference>